<dbReference type="AlphaFoldDB" id="A0A2T5G9U4"/>
<dbReference type="PANTHER" id="PTHR33219">
    <property type="entry name" value="YLMG HOMOLOG PROTEIN 2, CHLOROPLASTIC"/>
    <property type="match status" value="1"/>
</dbReference>
<evidence type="ECO:0000313" key="4">
    <source>
        <dbReference type="Proteomes" id="UP000244180"/>
    </source>
</evidence>
<keyword evidence="2" id="KW-1133">Transmembrane helix</keyword>
<dbReference type="EMBL" id="PEBV01000019">
    <property type="protein sequence ID" value="PTQ52965.1"/>
    <property type="molecule type" value="Genomic_DNA"/>
</dbReference>
<organism evidence="3 4">
    <name type="scientific">Hydrogenibacillus schlegelii</name>
    <name type="common">Bacillus schlegelii</name>
    <dbReference type="NCBI Taxonomy" id="1484"/>
    <lineage>
        <taxon>Bacteria</taxon>
        <taxon>Bacillati</taxon>
        <taxon>Bacillota</taxon>
        <taxon>Bacilli</taxon>
        <taxon>Bacillales</taxon>
        <taxon>Bacillales Family X. Incertae Sedis</taxon>
        <taxon>Hydrogenibacillus</taxon>
    </lineage>
</organism>
<accession>A0A2T5G9U4</accession>
<feature type="transmembrane region" description="Helical" evidence="2">
    <location>
        <begin position="68"/>
        <end position="89"/>
    </location>
</feature>
<keyword evidence="2" id="KW-0472">Membrane</keyword>
<comment type="caution">
    <text evidence="3">The sequence shown here is derived from an EMBL/GenBank/DDBJ whole genome shotgun (WGS) entry which is preliminary data.</text>
</comment>
<dbReference type="Proteomes" id="UP000244180">
    <property type="component" value="Unassembled WGS sequence"/>
</dbReference>
<comment type="similarity">
    <text evidence="1">Belongs to the YggT family.</text>
</comment>
<dbReference type="GO" id="GO:0016020">
    <property type="term" value="C:membrane"/>
    <property type="evidence" value="ECO:0007669"/>
    <property type="project" value="InterPro"/>
</dbReference>
<reference evidence="3 4" key="1">
    <citation type="submission" date="2017-08" db="EMBL/GenBank/DDBJ databases">
        <title>Burning lignite coal seam in the remote Altai Mountains harbors a hydrogen-driven thermophilic microbial community.</title>
        <authorList>
            <person name="Kadnikov V.V."/>
            <person name="Mardanov A.V."/>
            <person name="Ivasenko D."/>
            <person name="Beletsky A.V."/>
            <person name="Karnachuk O.V."/>
            <person name="Ravin N.V."/>
        </authorList>
    </citation>
    <scope>NUCLEOTIDE SEQUENCE [LARGE SCALE GENOMIC DNA]</scope>
    <source>
        <strain evidence="3">AL33</strain>
    </source>
</reference>
<sequence>MAANILLIVQWLLSAYPILIILYVLSSWIPPLYESRFIGWIGGLVEPYLGLFRRIIPPIGMIDLSPIVALLAYQYILAPAFFNGLVTLFRWTGLL</sequence>
<keyword evidence="3" id="KW-0131">Cell cycle</keyword>
<dbReference type="RefSeq" id="WP_273000277.1">
    <property type="nucleotide sequence ID" value="NZ_PEBV01000019.1"/>
</dbReference>
<keyword evidence="3" id="KW-0132">Cell division</keyword>
<feature type="transmembrane region" description="Helical" evidence="2">
    <location>
        <begin position="5"/>
        <end position="25"/>
    </location>
</feature>
<dbReference type="InterPro" id="IPR003425">
    <property type="entry name" value="CCB3/YggT"/>
</dbReference>
<protein>
    <submittedName>
        <fullName evidence="3">Cell division protein YlmG/Ycf19 (Putative), YggT family</fullName>
    </submittedName>
</protein>
<proteinExistence type="inferred from homology"/>
<dbReference type="PANTHER" id="PTHR33219:SF14">
    <property type="entry name" value="PROTEIN COFACTOR ASSEMBLY OF COMPLEX C SUBUNIT B CCB3, CHLOROPLASTIC-RELATED"/>
    <property type="match status" value="1"/>
</dbReference>
<evidence type="ECO:0000256" key="2">
    <source>
        <dbReference type="SAM" id="Phobius"/>
    </source>
</evidence>
<gene>
    <name evidence="3" type="ORF">HSCHL_2464</name>
</gene>
<name>A0A2T5G9U4_HYDSH</name>
<evidence type="ECO:0000256" key="1">
    <source>
        <dbReference type="ARBA" id="ARBA00010894"/>
    </source>
</evidence>
<evidence type="ECO:0000313" key="3">
    <source>
        <dbReference type="EMBL" id="PTQ52965.1"/>
    </source>
</evidence>
<dbReference type="GO" id="GO:0051301">
    <property type="term" value="P:cell division"/>
    <property type="evidence" value="ECO:0007669"/>
    <property type="project" value="UniProtKB-KW"/>
</dbReference>
<keyword evidence="2" id="KW-0812">Transmembrane</keyword>
<dbReference type="Pfam" id="PF02325">
    <property type="entry name" value="CCB3_YggT"/>
    <property type="match status" value="1"/>
</dbReference>